<proteinExistence type="predicted"/>
<dbReference type="Pfam" id="PF00296">
    <property type="entry name" value="Bac_luciferase"/>
    <property type="match status" value="1"/>
</dbReference>
<dbReference type="PANTHER" id="PTHR42847:SF4">
    <property type="entry name" value="ALKANESULFONATE MONOOXYGENASE-RELATED"/>
    <property type="match status" value="1"/>
</dbReference>
<evidence type="ECO:0000256" key="3">
    <source>
        <dbReference type="ARBA" id="ARBA00023002"/>
    </source>
</evidence>
<evidence type="ECO:0000256" key="2">
    <source>
        <dbReference type="ARBA" id="ARBA00022643"/>
    </source>
</evidence>
<dbReference type="InterPro" id="IPR036661">
    <property type="entry name" value="Luciferase-like_sf"/>
</dbReference>
<dbReference type="Proteomes" id="UP001344906">
    <property type="component" value="Unassembled WGS sequence"/>
</dbReference>
<keyword evidence="3" id="KW-0560">Oxidoreductase</keyword>
<gene>
    <name evidence="6" type="ORF">KDH_05700</name>
</gene>
<evidence type="ECO:0000256" key="4">
    <source>
        <dbReference type="ARBA" id="ARBA00023033"/>
    </source>
</evidence>
<keyword evidence="7" id="KW-1185">Reference proteome</keyword>
<dbReference type="RefSeq" id="WP_338247427.1">
    <property type="nucleotide sequence ID" value="NZ_BSRI01000001.1"/>
</dbReference>
<evidence type="ECO:0000313" key="6">
    <source>
        <dbReference type="EMBL" id="GLV53718.1"/>
    </source>
</evidence>
<evidence type="ECO:0000256" key="1">
    <source>
        <dbReference type="ARBA" id="ARBA00022630"/>
    </source>
</evidence>
<dbReference type="EMBL" id="BSRI01000001">
    <property type="protein sequence ID" value="GLV53718.1"/>
    <property type="molecule type" value="Genomic_DNA"/>
</dbReference>
<comment type="caution">
    <text evidence="6">The sequence shown here is derived from an EMBL/GenBank/DDBJ whole genome shotgun (WGS) entry which is preliminary data.</text>
</comment>
<evidence type="ECO:0000313" key="7">
    <source>
        <dbReference type="Proteomes" id="UP001344906"/>
    </source>
</evidence>
<reference evidence="6 7" key="1">
    <citation type="submission" date="2023-02" db="EMBL/GenBank/DDBJ databases">
        <title>Dictyobacter halimunensis sp. nov., a new member of the class Ktedonobacteria from forest soil in a geothermal area.</title>
        <authorList>
            <person name="Rachmania M.K."/>
            <person name="Ningsih F."/>
            <person name="Sakai Y."/>
            <person name="Yabe S."/>
            <person name="Yokota A."/>
            <person name="Sjamsuridzal W."/>
        </authorList>
    </citation>
    <scope>NUCLEOTIDE SEQUENCE [LARGE SCALE GENOMIC DNA]</scope>
    <source>
        <strain evidence="6 7">S3.2.2.5</strain>
    </source>
</reference>
<dbReference type="InterPro" id="IPR050172">
    <property type="entry name" value="SsuD_RutA_monooxygenase"/>
</dbReference>
<name>A0ABQ6FMV2_9CHLR</name>
<organism evidence="6 7">
    <name type="scientific">Dictyobacter halimunensis</name>
    <dbReference type="NCBI Taxonomy" id="3026934"/>
    <lineage>
        <taxon>Bacteria</taxon>
        <taxon>Bacillati</taxon>
        <taxon>Chloroflexota</taxon>
        <taxon>Ktedonobacteria</taxon>
        <taxon>Ktedonobacterales</taxon>
        <taxon>Dictyobacteraceae</taxon>
        <taxon>Dictyobacter</taxon>
    </lineage>
</organism>
<keyword evidence="2" id="KW-0288">FMN</keyword>
<keyword evidence="4" id="KW-0503">Monooxygenase</keyword>
<keyword evidence="1" id="KW-0285">Flavoprotein</keyword>
<dbReference type="InterPro" id="IPR011251">
    <property type="entry name" value="Luciferase-like_dom"/>
</dbReference>
<evidence type="ECO:0000259" key="5">
    <source>
        <dbReference type="Pfam" id="PF00296"/>
    </source>
</evidence>
<dbReference type="PANTHER" id="PTHR42847">
    <property type="entry name" value="ALKANESULFONATE MONOOXYGENASE"/>
    <property type="match status" value="1"/>
</dbReference>
<protein>
    <recommendedName>
        <fullName evidence="5">Luciferase-like domain-containing protein</fullName>
    </recommendedName>
</protein>
<feature type="domain" description="Luciferase-like" evidence="5">
    <location>
        <begin position="36"/>
        <end position="243"/>
    </location>
</feature>
<accession>A0ABQ6FMV2</accession>
<dbReference type="Gene3D" id="3.20.20.30">
    <property type="entry name" value="Luciferase-like domain"/>
    <property type="match status" value="1"/>
</dbReference>
<dbReference type="SUPFAM" id="SSF51679">
    <property type="entry name" value="Bacterial luciferase-like"/>
    <property type="match status" value="1"/>
</dbReference>
<sequence length="304" mass="34140">MAGVQFGWSMPVGNGEIDRSAYLRANEKGLEIIAGSFDSAWFADHLQFGSQDFLEGWTALTYLMARRPELKFGHIVLCQLFRNPAVLAKMAATLQYMSKGRFIFGIGAGWNEEECQAYNLEFPSAGERVEALEETLLITRALWQQDNVTFEGKHHRLKNAYCRPKPDPIPPVMVAGFQPKMLRLTARYADWWNIIGADIDAARRQIAMCEQACAEVGRNPATLRRTLQANCLCAPRESIVHELASGKVQNSSHTFVGTPRQIIDQMRPFIDLGIDYFMLSCEGFPNLITLQTLVNDVVPLLSHS</sequence>